<dbReference type="Gene3D" id="3.40.50.11210">
    <property type="entry name" value="Rap/Ran-GAP"/>
    <property type="match status" value="1"/>
</dbReference>
<feature type="coiled-coil region" evidence="2">
    <location>
        <begin position="675"/>
        <end position="723"/>
    </location>
</feature>
<evidence type="ECO:0000256" key="2">
    <source>
        <dbReference type="SAM" id="Coils"/>
    </source>
</evidence>
<dbReference type="GO" id="GO:0005096">
    <property type="term" value="F:GTPase activator activity"/>
    <property type="evidence" value="ECO:0007669"/>
    <property type="project" value="UniProtKB-KW"/>
</dbReference>
<dbReference type="InterPro" id="IPR000331">
    <property type="entry name" value="Rap/Ran_GAP_dom"/>
</dbReference>
<dbReference type="SUPFAM" id="SSF111347">
    <property type="entry name" value="Rap/Ran-GAP"/>
    <property type="match status" value="1"/>
</dbReference>
<evidence type="ECO:0000313" key="5">
    <source>
        <dbReference type="EMBL" id="CAD7425501.1"/>
    </source>
</evidence>
<feature type="region of interest" description="Disordered" evidence="3">
    <location>
        <begin position="505"/>
        <end position="545"/>
    </location>
</feature>
<dbReference type="AlphaFoldDB" id="A0A7R9E134"/>
<gene>
    <name evidence="5" type="ORF">TMSB3V08_LOCUS2410</name>
</gene>
<dbReference type="Gene3D" id="6.10.140.210">
    <property type="match status" value="1"/>
</dbReference>
<dbReference type="Pfam" id="PF21022">
    <property type="entry name" value="Rap-GAP_dimer"/>
    <property type="match status" value="1"/>
</dbReference>
<keyword evidence="1" id="KW-0343">GTPase activation</keyword>
<evidence type="ECO:0000259" key="4">
    <source>
        <dbReference type="PROSITE" id="PS50085"/>
    </source>
</evidence>
<dbReference type="GO" id="GO:0051056">
    <property type="term" value="P:regulation of small GTPase mediated signal transduction"/>
    <property type="evidence" value="ECO:0007669"/>
    <property type="project" value="InterPro"/>
</dbReference>
<sequence length="745" mass="81504">MAEVVRGGLYNSYTTVGHGQPCRAGLLVFNQPNVCSRLHDYKEARALVFPVSHQRSHGATVVYVKSALTGASHISRPRNNATVIARVRPVPCETGLALHTSTSSVSLRRDDITDSGRIHIHEPPCHIGGRRAVYRPPQTLRLLLTRTGEMGEHLNFIGQDESLGPVCLSVKTENVASQEHMRILLRLKTGTMHELVPSSCLVPSPSPHRMAKLLNEQLNVDKFTAVLCPRASQPIAAYDEHVLVSKFKFGILYQRFGQINEEELFSNMHTSAALDEFLSLLGQKIHLKDHKGYRGGLDIKHGHTGDDAVYEVFREREIMFHVSTLLPYTDHDPQQLQRKRHIGNDIVAIVFQESNTPFSPDMIASHFLHAYIVVQVLEPQTPNTRYKVSVTARDDVPFFGPTLPNPAVFKKGPELKEFLLTKLINAENACYKAEKFSKLELRTRTSLLQSLVDELRDKSREFLGGSDSPSAPDTPKSDGGGAGSRFIDTVRKALTARVRSQSVDNNLINAGTQGCKKSAAPQPPPSIPETATPSGKPPPVHPTKIRTSISQSSAVELNTTSALANYATEAGLVSIDRQATDRAKVSDCSGRSLSKSSGGGKKSAPSSPVSSPDIQSHRTTRATMSESDDSSLNSVDLDAAVYVDSDTGLESMSSAETTNKACSVCLDGEAGGRQVDQLRQEVTRLKCDKLDLLRQNVTCQQDIKRLREKELQLKSDLASASKEILRLRELMKEYSGGSGGEGSPV</sequence>
<accession>A0A7R9E134</accession>
<dbReference type="PANTHER" id="PTHR15711:SF32">
    <property type="entry name" value="RAP GTPASE ACTIVATING PROTEIN 1, ISOFORM H"/>
    <property type="match status" value="1"/>
</dbReference>
<protein>
    <recommendedName>
        <fullName evidence="4">Rap-GAP domain-containing protein</fullName>
    </recommendedName>
</protein>
<keyword evidence="2" id="KW-0175">Coiled coil</keyword>
<feature type="compositionally biased region" description="Low complexity" evidence="3">
    <location>
        <begin position="586"/>
        <end position="612"/>
    </location>
</feature>
<dbReference type="InterPro" id="IPR050989">
    <property type="entry name" value="Rap1_Ran_GAP"/>
</dbReference>
<organism evidence="5">
    <name type="scientific">Timema monikensis</name>
    <dbReference type="NCBI Taxonomy" id="170555"/>
    <lineage>
        <taxon>Eukaryota</taxon>
        <taxon>Metazoa</taxon>
        <taxon>Ecdysozoa</taxon>
        <taxon>Arthropoda</taxon>
        <taxon>Hexapoda</taxon>
        <taxon>Insecta</taxon>
        <taxon>Pterygota</taxon>
        <taxon>Neoptera</taxon>
        <taxon>Polyneoptera</taxon>
        <taxon>Phasmatodea</taxon>
        <taxon>Timematodea</taxon>
        <taxon>Timematoidea</taxon>
        <taxon>Timematidae</taxon>
        <taxon>Timema</taxon>
    </lineage>
</organism>
<dbReference type="GO" id="GO:0005737">
    <property type="term" value="C:cytoplasm"/>
    <property type="evidence" value="ECO:0007669"/>
    <property type="project" value="TreeGrafter"/>
</dbReference>
<feature type="domain" description="Rap-GAP" evidence="4">
    <location>
        <begin position="235"/>
        <end position="451"/>
    </location>
</feature>
<dbReference type="PANTHER" id="PTHR15711">
    <property type="entry name" value="RAP GTPASE-ACTIVATING PROTEIN"/>
    <property type="match status" value="1"/>
</dbReference>
<reference evidence="5" key="1">
    <citation type="submission" date="2020-11" db="EMBL/GenBank/DDBJ databases">
        <authorList>
            <person name="Tran Van P."/>
        </authorList>
    </citation>
    <scope>NUCLEOTIDE SEQUENCE</scope>
</reference>
<dbReference type="EMBL" id="OB792971">
    <property type="protein sequence ID" value="CAD7425501.1"/>
    <property type="molecule type" value="Genomic_DNA"/>
</dbReference>
<proteinExistence type="predicted"/>
<dbReference type="InterPro" id="IPR035974">
    <property type="entry name" value="Rap/Ran-GAP_sf"/>
</dbReference>
<evidence type="ECO:0000256" key="3">
    <source>
        <dbReference type="SAM" id="MobiDB-lite"/>
    </source>
</evidence>
<feature type="region of interest" description="Disordered" evidence="3">
    <location>
        <begin position="461"/>
        <end position="485"/>
    </location>
</feature>
<name>A0A7R9E134_9NEOP</name>
<dbReference type="FunFam" id="3.40.50.11210:FF:000001">
    <property type="entry name" value="Ral GTPase-activating protein subunit alpha-1 isoform 1"/>
    <property type="match status" value="1"/>
</dbReference>
<evidence type="ECO:0000256" key="1">
    <source>
        <dbReference type="ARBA" id="ARBA00022468"/>
    </source>
</evidence>
<dbReference type="Pfam" id="PF02145">
    <property type="entry name" value="Rap_GAP"/>
    <property type="match status" value="1"/>
</dbReference>
<feature type="region of interest" description="Disordered" evidence="3">
    <location>
        <begin position="579"/>
        <end position="632"/>
    </location>
</feature>
<dbReference type="PROSITE" id="PS50085">
    <property type="entry name" value="RAPGAP"/>
    <property type="match status" value="1"/>
</dbReference>